<keyword evidence="3" id="KW-1185">Reference proteome</keyword>
<dbReference type="EMBL" id="JBHSWB010000001">
    <property type="protein sequence ID" value="MFC6659371.1"/>
    <property type="molecule type" value="Genomic_DNA"/>
</dbReference>
<comment type="caution">
    <text evidence="2">The sequence shown here is derived from an EMBL/GenBank/DDBJ whole genome shotgun (WGS) entry which is preliminary data.</text>
</comment>
<organism evidence="2 3">
    <name type="scientific">Deinococcus multiflagellatus</name>
    <dbReference type="NCBI Taxonomy" id="1656887"/>
    <lineage>
        <taxon>Bacteria</taxon>
        <taxon>Thermotogati</taxon>
        <taxon>Deinococcota</taxon>
        <taxon>Deinococci</taxon>
        <taxon>Deinococcales</taxon>
        <taxon>Deinococcaceae</taxon>
        <taxon>Deinococcus</taxon>
    </lineage>
</organism>
<gene>
    <name evidence="2" type="ORF">ACFP90_02535</name>
</gene>
<evidence type="ECO:0000313" key="3">
    <source>
        <dbReference type="Proteomes" id="UP001596317"/>
    </source>
</evidence>
<protein>
    <submittedName>
        <fullName evidence="2">Uncharacterized protein</fullName>
    </submittedName>
</protein>
<accession>A0ABW1ZET4</accession>
<evidence type="ECO:0000256" key="1">
    <source>
        <dbReference type="SAM" id="MobiDB-lite"/>
    </source>
</evidence>
<reference evidence="3" key="1">
    <citation type="journal article" date="2019" name="Int. J. Syst. Evol. Microbiol.">
        <title>The Global Catalogue of Microorganisms (GCM) 10K type strain sequencing project: providing services to taxonomists for standard genome sequencing and annotation.</title>
        <authorList>
            <consortium name="The Broad Institute Genomics Platform"/>
            <consortium name="The Broad Institute Genome Sequencing Center for Infectious Disease"/>
            <person name="Wu L."/>
            <person name="Ma J."/>
        </authorList>
    </citation>
    <scope>NUCLEOTIDE SEQUENCE [LARGE SCALE GENOMIC DNA]</scope>
    <source>
        <strain evidence="3">CCUG 63830</strain>
    </source>
</reference>
<evidence type="ECO:0000313" key="2">
    <source>
        <dbReference type="EMBL" id="MFC6659371.1"/>
    </source>
</evidence>
<name>A0ABW1ZET4_9DEIO</name>
<sequence>MSDKWFEGKKDAPEGTIAGVGKVGPGVKVRARDEAHEKAIKATGYYVTSTAPKVESAPAEAEGQTDQTLAPTPAAPEKRAKDGK</sequence>
<proteinExistence type="predicted"/>
<feature type="region of interest" description="Disordered" evidence="1">
    <location>
        <begin position="51"/>
        <end position="84"/>
    </location>
</feature>
<dbReference type="RefSeq" id="WP_224604403.1">
    <property type="nucleotide sequence ID" value="NZ_JAIQXV010000001.1"/>
</dbReference>
<dbReference type="Proteomes" id="UP001596317">
    <property type="component" value="Unassembled WGS sequence"/>
</dbReference>